<dbReference type="PATRIC" id="fig|206506.3.peg.3657"/>
<keyword evidence="4" id="KW-0489">Methyltransferase</keyword>
<gene>
    <name evidence="3" type="ORF">AAV32_17185</name>
    <name evidence="4" type="ORF">EV679_0466</name>
</gene>
<dbReference type="SUPFAM" id="SSF63380">
    <property type="entry name" value="Riboflavin synthase domain-like"/>
    <property type="match status" value="1"/>
</dbReference>
<dbReference type="CDD" id="cd00207">
    <property type="entry name" value="fer2"/>
    <property type="match status" value="1"/>
</dbReference>
<accession>A0A171KN90</accession>
<dbReference type="CDD" id="cd06185">
    <property type="entry name" value="PDR_like"/>
    <property type="match status" value="1"/>
</dbReference>
<dbReference type="PROSITE" id="PS51384">
    <property type="entry name" value="FAD_FR"/>
    <property type="match status" value="1"/>
</dbReference>
<dbReference type="GO" id="GO:0008168">
    <property type="term" value="F:methyltransferase activity"/>
    <property type="evidence" value="ECO:0007669"/>
    <property type="project" value="UniProtKB-KW"/>
</dbReference>
<dbReference type="GeneID" id="99728028"/>
<dbReference type="RefSeq" id="WP_068375448.1">
    <property type="nucleotide sequence ID" value="NZ_CBCSEB010000003.1"/>
</dbReference>
<dbReference type="Proteomes" id="UP000078084">
    <property type="component" value="Unassembled WGS sequence"/>
</dbReference>
<dbReference type="PROSITE" id="PS51085">
    <property type="entry name" value="2FE2S_FER_2"/>
    <property type="match status" value="1"/>
</dbReference>
<dbReference type="OrthoDB" id="370747at2"/>
<dbReference type="InterPro" id="IPR036010">
    <property type="entry name" value="2Fe-2S_ferredoxin-like_sf"/>
</dbReference>
<dbReference type="Gene3D" id="2.40.30.10">
    <property type="entry name" value="Translation factors"/>
    <property type="match status" value="1"/>
</dbReference>
<dbReference type="Proteomes" id="UP000292039">
    <property type="component" value="Unassembled WGS sequence"/>
</dbReference>
<evidence type="ECO:0000313" key="5">
    <source>
        <dbReference type="Proteomes" id="UP000078084"/>
    </source>
</evidence>
<dbReference type="Gene3D" id="3.40.50.80">
    <property type="entry name" value="Nucleotide-binding domain of ferredoxin-NADP reductase (FNR) module"/>
    <property type="match status" value="1"/>
</dbReference>
<dbReference type="STRING" id="206506.AAV32_17185"/>
<evidence type="ECO:0000313" key="4">
    <source>
        <dbReference type="EMBL" id="RZS73276.1"/>
    </source>
</evidence>
<dbReference type="SUPFAM" id="SSF52343">
    <property type="entry name" value="Ferredoxin reductase-like, C-terminal NADP-linked domain"/>
    <property type="match status" value="1"/>
</dbReference>
<evidence type="ECO:0000259" key="1">
    <source>
        <dbReference type="PROSITE" id="PS51085"/>
    </source>
</evidence>
<proteinExistence type="predicted"/>
<dbReference type="InterPro" id="IPR017927">
    <property type="entry name" value="FAD-bd_FR_type"/>
</dbReference>
<dbReference type="InterPro" id="IPR001041">
    <property type="entry name" value="2Fe-2S_ferredoxin-type"/>
</dbReference>
<evidence type="ECO:0000313" key="6">
    <source>
        <dbReference type="Proteomes" id="UP000292039"/>
    </source>
</evidence>
<evidence type="ECO:0000259" key="2">
    <source>
        <dbReference type="PROSITE" id="PS51384"/>
    </source>
</evidence>
<protein>
    <submittedName>
        <fullName evidence="3">Diguanylate cyclase</fullName>
    </submittedName>
    <submittedName>
        <fullName evidence="4">Vanillate demethylase subunit B</fullName>
    </submittedName>
</protein>
<evidence type="ECO:0000313" key="3">
    <source>
        <dbReference type="EMBL" id="KKO70357.1"/>
    </source>
</evidence>
<reference evidence="4 6" key="2">
    <citation type="submission" date="2019-02" db="EMBL/GenBank/DDBJ databases">
        <title>Genomic Encyclopedia of Type Strains, Phase IV (KMG-IV): sequencing the most valuable type-strain genomes for metagenomic binning, comparative biology and taxonomic classification.</title>
        <authorList>
            <person name="Goeker M."/>
        </authorList>
    </citation>
    <scope>NUCLEOTIDE SEQUENCE [LARGE SCALE GENOMIC DNA]</scope>
    <source>
        <strain evidence="4 6">DSM 16618</strain>
    </source>
</reference>
<dbReference type="GO" id="GO:0051537">
    <property type="term" value="F:2 iron, 2 sulfur cluster binding"/>
    <property type="evidence" value="ECO:0007669"/>
    <property type="project" value="InterPro"/>
</dbReference>
<name>A0A171KN90_9BURK</name>
<keyword evidence="5" id="KW-1185">Reference proteome</keyword>
<dbReference type="InterPro" id="IPR012675">
    <property type="entry name" value="Beta-grasp_dom_sf"/>
</dbReference>
<dbReference type="Gene3D" id="3.10.20.30">
    <property type="match status" value="1"/>
</dbReference>
<dbReference type="InterPro" id="IPR050415">
    <property type="entry name" value="MRET"/>
</dbReference>
<dbReference type="EMBL" id="SGWZ01000001">
    <property type="protein sequence ID" value="RZS73276.1"/>
    <property type="molecule type" value="Genomic_DNA"/>
</dbReference>
<organism evidence="3 5">
    <name type="scientific">Kerstersia gyiorum</name>
    <dbReference type="NCBI Taxonomy" id="206506"/>
    <lineage>
        <taxon>Bacteria</taxon>
        <taxon>Pseudomonadati</taxon>
        <taxon>Pseudomonadota</taxon>
        <taxon>Betaproteobacteria</taxon>
        <taxon>Burkholderiales</taxon>
        <taxon>Alcaligenaceae</taxon>
        <taxon>Kerstersia</taxon>
    </lineage>
</organism>
<dbReference type="PANTHER" id="PTHR47354">
    <property type="entry name" value="NADH OXIDOREDUCTASE HCR"/>
    <property type="match status" value="1"/>
</dbReference>
<dbReference type="GO" id="GO:0032259">
    <property type="term" value="P:methylation"/>
    <property type="evidence" value="ECO:0007669"/>
    <property type="project" value="UniProtKB-KW"/>
</dbReference>
<dbReference type="GO" id="GO:0016491">
    <property type="term" value="F:oxidoreductase activity"/>
    <property type="evidence" value="ECO:0007669"/>
    <property type="project" value="InterPro"/>
</dbReference>
<dbReference type="InterPro" id="IPR006058">
    <property type="entry name" value="2Fe2S_fd_BS"/>
</dbReference>
<dbReference type="InterPro" id="IPR039261">
    <property type="entry name" value="FNR_nucleotide-bd"/>
</dbReference>
<sequence>MKTHDSTPIPAVVAGIADLTPTIREFLIQPQDGAVIEHEPGAHLPVQAMVPNADGLLQPQLRHYSLVGEPDAAGYRIAVKRQDDGRGGSLSMWRLETGDRLSVFSPANHFPLDLNAGSYLLAAGGIGITPLVFMAQRLQARGASLQMIYSARSAQELAYAQLLRGQLGDALQLHDGSSAALPDYAAAIRQLPADGLMYTCGPAPMLEALKRCWAESGRPLANLRFETFGSSGSHPAQAFTVRIPRHDMEVTVPVGASLLDTLEAAGVATISDCRRGECGLCAMDVLGVEGVIDHRDVFLSEEEKHSNARLCACVSRVVGSISLDTAYRVDTLPMPA</sequence>
<dbReference type="AlphaFoldDB" id="A0A171KN90"/>
<dbReference type="PANTHER" id="PTHR47354:SF2">
    <property type="entry name" value="BLR2392 PROTEIN"/>
    <property type="match status" value="1"/>
</dbReference>
<feature type="domain" description="FAD-binding FR-type" evidence="2">
    <location>
        <begin position="6"/>
        <end position="113"/>
    </location>
</feature>
<comment type="caution">
    <text evidence="3">The sequence shown here is derived from an EMBL/GenBank/DDBJ whole genome shotgun (WGS) entry which is preliminary data.</text>
</comment>
<dbReference type="Pfam" id="PF00111">
    <property type="entry name" value="Fer2"/>
    <property type="match status" value="1"/>
</dbReference>
<keyword evidence="4" id="KW-0808">Transferase</keyword>
<dbReference type="PROSITE" id="PS00197">
    <property type="entry name" value="2FE2S_FER_1"/>
    <property type="match status" value="1"/>
</dbReference>
<reference evidence="3 5" key="1">
    <citation type="submission" date="2015-04" db="EMBL/GenBank/DDBJ databases">
        <title>Genome sequence of Kerstersia gyiorum CG1.</title>
        <authorList>
            <person name="Greninger A.L."/>
            <person name="Kozyreva V."/>
            <person name="Chaturvedi V."/>
        </authorList>
    </citation>
    <scope>NUCLEOTIDE SEQUENCE [LARGE SCALE GENOMIC DNA]</scope>
    <source>
        <strain evidence="3 5">CG1</strain>
    </source>
</reference>
<dbReference type="InterPro" id="IPR017938">
    <property type="entry name" value="Riboflavin_synthase-like_b-brl"/>
</dbReference>
<feature type="domain" description="2Fe-2S ferredoxin-type" evidence="1">
    <location>
        <begin position="239"/>
        <end position="329"/>
    </location>
</feature>
<dbReference type="SUPFAM" id="SSF54292">
    <property type="entry name" value="2Fe-2S ferredoxin-like"/>
    <property type="match status" value="1"/>
</dbReference>
<dbReference type="EMBL" id="LBNE01000017">
    <property type="protein sequence ID" value="KKO70357.1"/>
    <property type="molecule type" value="Genomic_DNA"/>
</dbReference>